<comment type="caution">
    <text evidence="8">The sequence shown here is derived from an EMBL/GenBank/DDBJ whole genome shotgun (WGS) entry which is preliminary data.</text>
</comment>
<protein>
    <submittedName>
        <fullName evidence="8">ATP-binding cassette domain-containing protein</fullName>
    </submittedName>
</protein>
<dbReference type="Proteomes" id="UP001321014">
    <property type="component" value="Unassembled WGS sequence"/>
</dbReference>
<dbReference type="InterPro" id="IPR013563">
    <property type="entry name" value="Oligopep_ABC_C"/>
</dbReference>
<keyword evidence="9" id="KW-1185">Reference proteome</keyword>
<dbReference type="InterPro" id="IPR027417">
    <property type="entry name" value="P-loop_NTPase"/>
</dbReference>
<evidence type="ECO:0000256" key="2">
    <source>
        <dbReference type="ARBA" id="ARBA00005417"/>
    </source>
</evidence>
<evidence type="ECO:0000256" key="4">
    <source>
        <dbReference type="ARBA" id="ARBA00022741"/>
    </source>
</evidence>
<evidence type="ECO:0000256" key="5">
    <source>
        <dbReference type="ARBA" id="ARBA00022840"/>
    </source>
</evidence>
<feature type="region of interest" description="Disordered" evidence="6">
    <location>
        <begin position="271"/>
        <end position="290"/>
    </location>
</feature>
<dbReference type="NCBIfam" id="TIGR01727">
    <property type="entry name" value="oligo_HPY"/>
    <property type="match status" value="1"/>
</dbReference>
<dbReference type="InterPro" id="IPR050319">
    <property type="entry name" value="ABC_transp_ATP-bind"/>
</dbReference>
<comment type="similarity">
    <text evidence="2">Belongs to the ABC transporter superfamily.</text>
</comment>
<organism evidence="8 9">
    <name type="scientific">Ruegeria marisflavi</name>
    <dbReference type="NCBI Taxonomy" id="2984152"/>
    <lineage>
        <taxon>Bacteria</taxon>
        <taxon>Pseudomonadati</taxon>
        <taxon>Pseudomonadota</taxon>
        <taxon>Alphaproteobacteria</taxon>
        <taxon>Rhodobacterales</taxon>
        <taxon>Roseobacteraceae</taxon>
        <taxon>Ruegeria</taxon>
    </lineage>
</organism>
<accession>A0ABT2WRS0</accession>
<dbReference type="CDD" id="cd03257">
    <property type="entry name" value="ABC_NikE_OppD_transporters"/>
    <property type="match status" value="1"/>
</dbReference>
<keyword evidence="3" id="KW-0813">Transport</keyword>
<keyword evidence="5 8" id="KW-0067">ATP-binding</keyword>
<dbReference type="Gene3D" id="3.40.50.300">
    <property type="entry name" value="P-loop containing nucleotide triphosphate hydrolases"/>
    <property type="match status" value="1"/>
</dbReference>
<comment type="subcellular location">
    <subcellularLocation>
        <location evidence="1">Cell inner membrane</location>
        <topology evidence="1">Peripheral membrane protein</topology>
    </subcellularLocation>
</comment>
<dbReference type="PANTHER" id="PTHR43776">
    <property type="entry name" value="TRANSPORT ATP-BINDING PROTEIN"/>
    <property type="match status" value="1"/>
</dbReference>
<dbReference type="Pfam" id="PF08352">
    <property type="entry name" value="oligo_HPY"/>
    <property type="match status" value="1"/>
</dbReference>
<name>A0ABT2WRS0_9RHOB</name>
<evidence type="ECO:0000256" key="6">
    <source>
        <dbReference type="SAM" id="MobiDB-lite"/>
    </source>
</evidence>
<evidence type="ECO:0000313" key="8">
    <source>
        <dbReference type="EMBL" id="MCU9838610.1"/>
    </source>
</evidence>
<feature type="domain" description="ABC transporter" evidence="7">
    <location>
        <begin position="7"/>
        <end position="260"/>
    </location>
</feature>
<dbReference type="Pfam" id="PF00005">
    <property type="entry name" value="ABC_tran"/>
    <property type="match status" value="1"/>
</dbReference>
<dbReference type="SUPFAM" id="SSF52540">
    <property type="entry name" value="P-loop containing nucleoside triphosphate hydrolases"/>
    <property type="match status" value="1"/>
</dbReference>
<evidence type="ECO:0000259" key="7">
    <source>
        <dbReference type="PROSITE" id="PS50893"/>
    </source>
</evidence>
<dbReference type="PROSITE" id="PS00211">
    <property type="entry name" value="ABC_TRANSPORTER_1"/>
    <property type="match status" value="1"/>
</dbReference>
<dbReference type="InterPro" id="IPR017871">
    <property type="entry name" value="ABC_transporter-like_CS"/>
</dbReference>
<dbReference type="PROSITE" id="PS50893">
    <property type="entry name" value="ABC_TRANSPORTER_2"/>
    <property type="match status" value="1"/>
</dbReference>
<reference evidence="8 9" key="1">
    <citation type="submission" date="2022-10" db="EMBL/GenBank/DDBJ databases">
        <title>Ruegeria sp. nov., isolated from ocean surface water.</title>
        <authorList>
            <person name="He W."/>
            <person name="Wang L."/>
            <person name="Zhang D.-F."/>
        </authorList>
    </citation>
    <scope>NUCLEOTIDE SEQUENCE [LARGE SCALE GENOMIC DNA]</scope>
    <source>
        <strain evidence="8 9">WL0004</strain>
    </source>
</reference>
<dbReference type="InterPro" id="IPR003439">
    <property type="entry name" value="ABC_transporter-like_ATP-bd"/>
</dbReference>
<evidence type="ECO:0000256" key="3">
    <source>
        <dbReference type="ARBA" id="ARBA00022448"/>
    </source>
</evidence>
<evidence type="ECO:0000256" key="1">
    <source>
        <dbReference type="ARBA" id="ARBA00004417"/>
    </source>
</evidence>
<dbReference type="EMBL" id="JAOVQN010000012">
    <property type="protein sequence ID" value="MCU9838610.1"/>
    <property type="molecule type" value="Genomic_DNA"/>
</dbReference>
<keyword evidence="4" id="KW-0547">Nucleotide-binding</keyword>
<sequence>MTEELLIETRDLTVGFPIGGGLFNKKTLKAVDGISIGIPRGSFFGVVGESGSGKTTLGRALLNAVPITGGHASYDDGEVRYDLSTLYGSELKDYRKRAQLIFQDPYAALSPRMTVRDIIAEPLEVMGLTNSREETDTRVREIAAKCRLNLEHLRRFPHAFSGGQRQRISIARALVSGPRFVVADESVAALDVSIQADILNLLKNLQSDLGLTYMFISHDLSVVAHSCDHVAVMYLGRIVESAPTRKLFAAPRHPYTKALFSAIPSLDPDDRGRAQKLEGEIPSPTNQPPGCKFHTRCPHATELCKTREPVLQVEGDHAVACHRWQELL</sequence>
<evidence type="ECO:0000313" key="9">
    <source>
        <dbReference type="Proteomes" id="UP001321014"/>
    </source>
</evidence>
<proteinExistence type="inferred from homology"/>
<dbReference type="SMART" id="SM00382">
    <property type="entry name" value="AAA"/>
    <property type="match status" value="1"/>
</dbReference>
<dbReference type="RefSeq" id="WP_263388643.1">
    <property type="nucleotide sequence ID" value="NZ_JAOVQN010000012.1"/>
</dbReference>
<gene>
    <name evidence="8" type="ORF">OEZ49_12595</name>
</gene>
<dbReference type="GO" id="GO:0005524">
    <property type="term" value="F:ATP binding"/>
    <property type="evidence" value="ECO:0007669"/>
    <property type="project" value="UniProtKB-KW"/>
</dbReference>
<dbReference type="InterPro" id="IPR003593">
    <property type="entry name" value="AAA+_ATPase"/>
</dbReference>
<dbReference type="PANTHER" id="PTHR43776:SF7">
    <property type="entry name" value="D,D-DIPEPTIDE TRANSPORT ATP-BINDING PROTEIN DDPF-RELATED"/>
    <property type="match status" value="1"/>
</dbReference>